<dbReference type="PaxDb" id="4577-GRMZM2G045227_P01"/>
<accession>A0A1D6HPU3</accession>
<evidence type="ECO:0000313" key="1">
    <source>
        <dbReference type="EMBL" id="AQK76293.1"/>
    </source>
</evidence>
<dbReference type="EMBL" id="CM000781">
    <property type="protein sequence ID" value="AQK76293.1"/>
    <property type="molecule type" value="Genomic_DNA"/>
</dbReference>
<organism evidence="1">
    <name type="scientific">Zea mays</name>
    <name type="common">Maize</name>
    <dbReference type="NCBI Taxonomy" id="4577"/>
    <lineage>
        <taxon>Eukaryota</taxon>
        <taxon>Viridiplantae</taxon>
        <taxon>Streptophyta</taxon>
        <taxon>Embryophyta</taxon>
        <taxon>Tracheophyta</taxon>
        <taxon>Spermatophyta</taxon>
        <taxon>Magnoliopsida</taxon>
        <taxon>Liliopsida</taxon>
        <taxon>Poales</taxon>
        <taxon>Poaceae</taxon>
        <taxon>PACMAD clade</taxon>
        <taxon>Panicoideae</taxon>
        <taxon>Andropogonodae</taxon>
        <taxon>Andropogoneae</taxon>
        <taxon>Tripsacinae</taxon>
        <taxon>Zea</taxon>
    </lineage>
</organism>
<dbReference type="eggNOG" id="ENOG502R3G2">
    <property type="taxonomic scope" value="Eukaryota"/>
</dbReference>
<proteinExistence type="predicted"/>
<gene>
    <name evidence="1" type="ORF">ZEAMMB73_Zm00001d018509</name>
</gene>
<sequence length="329" mass="35253">MPLSAASSILLLHALVSLTLLLGDMTTTTPAAAVPAAVDVNTTAFTMHDSAASASPHGAENFEMYYCFLCTERHPLLIHYCPIYWDECHLNCWDDDTPTSMVTVQGKECYVMKLYMSGRYVIVQRLSCDGVASCFLTCGGGELADKVAAASILLLLHACSLSLLAAARVPDPVEHGDVNTAMLTNGSASATPSSPDSSSNGNFDMYFCFLCSGRDPLLIHHCPIYWDECHLICDDDMSTATPTPPAVAVSSSSSSRPVPMVQVQGDDDCYVMKLYMSGRYVIVEHRPCKYIAWCFLTCGGGELAAADRKAVTATAIQGTSLPAELCGTQ</sequence>
<feature type="non-terminal residue" evidence="1">
    <location>
        <position position="329"/>
    </location>
</feature>
<dbReference type="AlphaFoldDB" id="A0A1D6HPU3"/>
<dbReference type="InParanoid" id="A0A1D6HPU3"/>
<reference evidence="1" key="1">
    <citation type="submission" date="2015-12" db="EMBL/GenBank/DDBJ databases">
        <title>Update maize B73 reference genome by single molecule sequencing technologies.</title>
        <authorList>
            <consortium name="Maize Genome Sequencing Project"/>
            <person name="Ware D."/>
        </authorList>
    </citation>
    <scope>NUCLEOTIDE SEQUENCE</scope>
    <source>
        <tissue evidence="1">Seedling</tissue>
    </source>
</reference>
<dbReference type="ExpressionAtlas" id="A0A1D6HPU3">
    <property type="expression patterns" value="baseline"/>
</dbReference>
<protein>
    <submittedName>
        <fullName evidence="1">Uncharacterized protein</fullName>
    </submittedName>
</protein>
<name>A0A1D6HPU3_MAIZE</name>